<sequence length="53" mass="5763">MGGYTREFQLDVVTECGKLCICLSGPSPENEPKRRRRHGTVLSPDALSSITVG</sequence>
<organism evidence="2">
    <name type="scientific">Arundo donax</name>
    <name type="common">Giant reed</name>
    <name type="synonym">Donax arundinaceus</name>
    <dbReference type="NCBI Taxonomy" id="35708"/>
    <lineage>
        <taxon>Eukaryota</taxon>
        <taxon>Viridiplantae</taxon>
        <taxon>Streptophyta</taxon>
        <taxon>Embryophyta</taxon>
        <taxon>Tracheophyta</taxon>
        <taxon>Spermatophyta</taxon>
        <taxon>Magnoliopsida</taxon>
        <taxon>Liliopsida</taxon>
        <taxon>Poales</taxon>
        <taxon>Poaceae</taxon>
        <taxon>PACMAD clade</taxon>
        <taxon>Arundinoideae</taxon>
        <taxon>Arundineae</taxon>
        <taxon>Arundo</taxon>
    </lineage>
</organism>
<reference evidence="2" key="2">
    <citation type="journal article" date="2015" name="Data Brief">
        <title>Shoot transcriptome of the giant reed, Arundo donax.</title>
        <authorList>
            <person name="Barrero R.A."/>
            <person name="Guerrero F.D."/>
            <person name="Moolhuijzen P."/>
            <person name="Goolsby J.A."/>
            <person name="Tidwell J."/>
            <person name="Bellgard S.E."/>
            <person name="Bellgard M.I."/>
        </authorList>
    </citation>
    <scope>NUCLEOTIDE SEQUENCE</scope>
    <source>
        <tissue evidence="2">Shoot tissue taken approximately 20 cm above the soil surface</tissue>
    </source>
</reference>
<feature type="region of interest" description="Disordered" evidence="1">
    <location>
        <begin position="25"/>
        <end position="53"/>
    </location>
</feature>
<evidence type="ECO:0000256" key="1">
    <source>
        <dbReference type="SAM" id="MobiDB-lite"/>
    </source>
</evidence>
<dbReference type="AlphaFoldDB" id="A0A0A9BT59"/>
<accession>A0A0A9BT59</accession>
<reference evidence="2" key="1">
    <citation type="submission" date="2014-09" db="EMBL/GenBank/DDBJ databases">
        <authorList>
            <person name="Magalhaes I.L.F."/>
            <person name="Oliveira U."/>
            <person name="Santos F.R."/>
            <person name="Vidigal T.H.D.A."/>
            <person name="Brescovit A.D."/>
            <person name="Santos A.J."/>
        </authorList>
    </citation>
    <scope>NUCLEOTIDE SEQUENCE</scope>
    <source>
        <tissue evidence="2">Shoot tissue taken approximately 20 cm above the soil surface</tissue>
    </source>
</reference>
<protein>
    <submittedName>
        <fullName evidence="2">Uncharacterized protein</fullName>
    </submittedName>
</protein>
<proteinExistence type="predicted"/>
<name>A0A0A9BT59_ARUDO</name>
<dbReference type="EMBL" id="GBRH01232507">
    <property type="protein sequence ID" value="JAD65388.1"/>
    <property type="molecule type" value="Transcribed_RNA"/>
</dbReference>
<evidence type="ECO:0000313" key="2">
    <source>
        <dbReference type="EMBL" id="JAD65388.1"/>
    </source>
</evidence>